<reference evidence="2" key="1">
    <citation type="submission" date="2019-10" db="EMBL/GenBank/DDBJ databases">
        <authorList>
            <consortium name="Genoscope - CEA"/>
            <person name="William W."/>
        </authorList>
    </citation>
    <scope>NUCLEOTIDE SEQUENCE [LARGE SCALE GENOMIC DNA]</scope>
    <source>
        <strain evidence="2">BBR_PRJEB10994</strain>
    </source>
</reference>
<dbReference type="AlphaFoldDB" id="A0A7Z9BPU2"/>
<keyword evidence="3" id="KW-1185">Reference proteome</keyword>
<protein>
    <submittedName>
        <fullName evidence="2">Uncharacterized protein</fullName>
    </submittedName>
</protein>
<evidence type="ECO:0000313" key="2">
    <source>
        <dbReference type="EMBL" id="VXD14651.1"/>
    </source>
</evidence>
<sequence length="95" mass="10904">MNNSLDNGSQYNLDSIFDHLIQSLEIDPHQPPIPEQTHHNIMSIPDFNGYDPHHPHFDLSNSFENGEYYQGLHSSFISDLDPQTTEFHPNGTDLE</sequence>
<accession>A0A7Z9BPU2</accession>
<evidence type="ECO:0000313" key="3">
    <source>
        <dbReference type="Proteomes" id="UP000182190"/>
    </source>
</evidence>
<gene>
    <name evidence="2" type="ORF">PL9631_110095</name>
</gene>
<feature type="region of interest" description="Disordered" evidence="1">
    <location>
        <begin position="27"/>
        <end position="47"/>
    </location>
</feature>
<dbReference type="Proteomes" id="UP000182190">
    <property type="component" value="Unassembled WGS sequence"/>
</dbReference>
<evidence type="ECO:0000256" key="1">
    <source>
        <dbReference type="SAM" id="MobiDB-lite"/>
    </source>
</evidence>
<name>A0A7Z9BPU2_9CYAN</name>
<proteinExistence type="predicted"/>
<dbReference type="OrthoDB" id="450587at2"/>
<dbReference type="EMBL" id="CZCS02000013">
    <property type="protein sequence ID" value="VXD14651.1"/>
    <property type="molecule type" value="Genomic_DNA"/>
</dbReference>
<dbReference type="RefSeq" id="WP_083616215.1">
    <property type="nucleotide sequence ID" value="NZ_LR734982.1"/>
</dbReference>
<comment type="caution">
    <text evidence="2">The sequence shown here is derived from an EMBL/GenBank/DDBJ whole genome shotgun (WGS) entry which is preliminary data.</text>
</comment>
<organism evidence="2 3">
    <name type="scientific">Planktothrix paucivesiculata PCC 9631</name>
    <dbReference type="NCBI Taxonomy" id="671071"/>
    <lineage>
        <taxon>Bacteria</taxon>
        <taxon>Bacillati</taxon>
        <taxon>Cyanobacteriota</taxon>
        <taxon>Cyanophyceae</taxon>
        <taxon>Oscillatoriophycideae</taxon>
        <taxon>Oscillatoriales</taxon>
        <taxon>Microcoleaceae</taxon>
        <taxon>Planktothrix</taxon>
    </lineage>
</organism>